<evidence type="ECO:0000313" key="5">
    <source>
        <dbReference type="Proteomes" id="UP000653305"/>
    </source>
</evidence>
<proteinExistence type="predicted"/>
<feature type="transmembrane region" description="Helical" evidence="2">
    <location>
        <begin position="305"/>
        <end position="325"/>
    </location>
</feature>
<feature type="compositionally biased region" description="Polar residues" evidence="1">
    <location>
        <begin position="358"/>
        <end position="371"/>
    </location>
</feature>
<dbReference type="InterPro" id="IPR055437">
    <property type="entry name" value="TMEM131L_Ig_5"/>
</dbReference>
<feature type="transmembrane region" description="Helical" evidence="2">
    <location>
        <begin position="337"/>
        <end position="354"/>
    </location>
</feature>
<evidence type="ECO:0000313" key="4">
    <source>
        <dbReference type="EMBL" id="GFP99829.1"/>
    </source>
</evidence>
<keyword evidence="2" id="KW-1133">Transmembrane helix</keyword>
<sequence>MSTLRGSIRNFFTRPIDRGRSSGRLVLQTSFGGFLIRATGFGLESPYSIKPLLTGLDVIKSLSLFNPFNEALSVKEVSYLISVSSGNISHSSKAICTIQSLLDLENAENCPPKIEIRPHIWEVGPRKTEPVMELDVPDNFEGKIVGVFCVQLTRPSEKKIETIIVPLEADLNQYSSSDDKGPVLVSSEALALPFKEADTRKADELVSLVLFDGSKSNPVHSLEFDLNFPFFCSRLTIKEVHAKNTGNFPLEIKGVGVSGSGCGLDGFLVRNNCNGFLLPPGESVLLEISYQGDFSSDTIQRDLELALASGILVIIPMKASLPIYCKRSIFWMRMKKALVLLSLLLVYVLFPRLMSNPSKTTDGSNSRNITVGINKEKKRRRRKKKSSHMGLFEVSSSQSGNSTPPSPLSPAKVIKPNEQRDKSVSSDPVSSDEKSNIRKFAGRPVLLPSATFPSCSRATIVTTSAPCSPFLALSSPIAPHARAPGTRIRDQENGGEPGEKMGAEENLFTYDIWGDHLFGVSSSEPGEKVSVENNSESFFVRDPQTLMASSPRLEGDK</sequence>
<organism evidence="4 5">
    <name type="scientific">Phtheirospermum japonicum</name>
    <dbReference type="NCBI Taxonomy" id="374723"/>
    <lineage>
        <taxon>Eukaryota</taxon>
        <taxon>Viridiplantae</taxon>
        <taxon>Streptophyta</taxon>
        <taxon>Embryophyta</taxon>
        <taxon>Tracheophyta</taxon>
        <taxon>Spermatophyta</taxon>
        <taxon>Magnoliopsida</taxon>
        <taxon>eudicotyledons</taxon>
        <taxon>Gunneridae</taxon>
        <taxon>Pentapetalae</taxon>
        <taxon>asterids</taxon>
        <taxon>lamiids</taxon>
        <taxon>Lamiales</taxon>
        <taxon>Orobanchaceae</taxon>
        <taxon>Orobanchaceae incertae sedis</taxon>
        <taxon>Phtheirospermum</taxon>
    </lineage>
</organism>
<comment type="caution">
    <text evidence="4">The sequence shown here is derived from an EMBL/GenBank/DDBJ whole genome shotgun (WGS) entry which is preliminary data.</text>
</comment>
<gene>
    <name evidence="4" type="ORF">PHJA_002127000</name>
</gene>
<feature type="compositionally biased region" description="Basic and acidic residues" evidence="1">
    <location>
        <begin position="487"/>
        <end position="501"/>
    </location>
</feature>
<protein>
    <recommendedName>
        <fullName evidence="3">TMEM131L fifth Ig-like domain-containing protein</fullName>
    </recommendedName>
</protein>
<evidence type="ECO:0000259" key="3">
    <source>
        <dbReference type="Pfam" id="PF24501"/>
    </source>
</evidence>
<accession>A0A830CLI5</accession>
<keyword evidence="5" id="KW-1185">Reference proteome</keyword>
<dbReference type="OrthoDB" id="168404at2759"/>
<dbReference type="EMBL" id="BMAC01000590">
    <property type="protein sequence ID" value="GFP99829.1"/>
    <property type="molecule type" value="Genomic_DNA"/>
</dbReference>
<evidence type="ECO:0000256" key="2">
    <source>
        <dbReference type="SAM" id="Phobius"/>
    </source>
</evidence>
<reference evidence="4" key="1">
    <citation type="submission" date="2020-07" db="EMBL/GenBank/DDBJ databases">
        <title>Ethylene signaling mediates host invasion by parasitic plants.</title>
        <authorList>
            <person name="Yoshida S."/>
        </authorList>
    </citation>
    <scope>NUCLEOTIDE SEQUENCE</scope>
    <source>
        <strain evidence="4">Okayama</strain>
    </source>
</reference>
<evidence type="ECO:0000256" key="1">
    <source>
        <dbReference type="SAM" id="MobiDB-lite"/>
    </source>
</evidence>
<feature type="compositionally biased region" description="Basic residues" evidence="1">
    <location>
        <begin position="376"/>
        <end position="387"/>
    </location>
</feature>
<dbReference type="PANTHER" id="PTHR22050:SF0">
    <property type="entry name" value="TRANSMEMBRANE PROTEIN 131 HOMOLOG"/>
    <property type="match status" value="1"/>
</dbReference>
<dbReference type="GO" id="GO:0016020">
    <property type="term" value="C:membrane"/>
    <property type="evidence" value="ECO:0007669"/>
    <property type="project" value="TreeGrafter"/>
</dbReference>
<dbReference type="AlphaFoldDB" id="A0A830CLI5"/>
<keyword evidence="2" id="KW-0812">Transmembrane</keyword>
<feature type="region of interest" description="Disordered" evidence="1">
    <location>
        <begin position="358"/>
        <end position="437"/>
    </location>
</feature>
<feature type="compositionally biased region" description="Basic and acidic residues" evidence="1">
    <location>
        <begin position="415"/>
        <end position="424"/>
    </location>
</feature>
<feature type="region of interest" description="Disordered" evidence="1">
    <location>
        <begin position="481"/>
        <end position="501"/>
    </location>
</feature>
<dbReference type="Proteomes" id="UP000653305">
    <property type="component" value="Unassembled WGS sequence"/>
</dbReference>
<name>A0A830CLI5_9LAMI</name>
<keyword evidence="2" id="KW-0472">Membrane</keyword>
<dbReference type="PANTHER" id="PTHR22050">
    <property type="entry name" value="RW1 PROTEIN HOMOLOG"/>
    <property type="match status" value="1"/>
</dbReference>
<dbReference type="InterPro" id="IPR039877">
    <property type="entry name" value="TMEM131-like"/>
</dbReference>
<dbReference type="Pfam" id="PF24501">
    <property type="entry name" value="Ig_TMEM131L_5"/>
    <property type="match status" value="1"/>
</dbReference>
<feature type="domain" description="TMEM131L fifth Ig-like" evidence="3">
    <location>
        <begin position="244"/>
        <end position="309"/>
    </location>
</feature>